<gene>
    <name evidence="1" type="ORF">MUN80_25705</name>
</gene>
<evidence type="ECO:0000313" key="1">
    <source>
        <dbReference type="EMBL" id="UOQ53116.1"/>
    </source>
</evidence>
<evidence type="ECO:0000313" key="2">
    <source>
        <dbReference type="Proteomes" id="UP000831785"/>
    </source>
</evidence>
<dbReference type="Proteomes" id="UP000831785">
    <property type="component" value="Chromosome"/>
</dbReference>
<dbReference type="RefSeq" id="WP_244717918.1">
    <property type="nucleotide sequence ID" value="NZ_CP095049.1"/>
</dbReference>
<protein>
    <submittedName>
        <fullName evidence="1">Uncharacterized protein</fullName>
    </submittedName>
</protein>
<keyword evidence="2" id="KW-1185">Reference proteome</keyword>
<name>A0ABY4FAA8_9BACT</name>
<reference evidence="1 2" key="1">
    <citation type="submission" date="2022-04" db="EMBL/GenBank/DDBJ databases">
        <title>Hymenobacter sp. isolated from the air.</title>
        <authorList>
            <person name="Won M."/>
            <person name="Lee C.-M."/>
            <person name="Woen H.-Y."/>
            <person name="Kwon S.-W."/>
        </authorList>
    </citation>
    <scope>NUCLEOTIDE SEQUENCE [LARGE SCALE GENOMIC DNA]</scope>
    <source>
        <strain evidence="2">5116 S-27</strain>
    </source>
</reference>
<sequence length="48" mass="5417">MKQATRQELQQLREIKARQDAKPVKDGAFTTKQMLQSDTATLCILAPD</sequence>
<accession>A0ABY4FAA8</accession>
<dbReference type="EMBL" id="CP095049">
    <property type="protein sequence ID" value="UOQ53116.1"/>
    <property type="molecule type" value="Genomic_DNA"/>
</dbReference>
<proteinExistence type="predicted"/>
<organism evidence="1 2">
    <name type="scientific">Hymenobacter cellulosivorans</name>
    <dbReference type="NCBI Taxonomy" id="2932249"/>
    <lineage>
        <taxon>Bacteria</taxon>
        <taxon>Pseudomonadati</taxon>
        <taxon>Bacteroidota</taxon>
        <taxon>Cytophagia</taxon>
        <taxon>Cytophagales</taxon>
        <taxon>Hymenobacteraceae</taxon>
        <taxon>Hymenobacter</taxon>
    </lineage>
</organism>